<organism evidence="1 2">
    <name type="scientific">Ruminococcus intestinalis</name>
    <dbReference type="NCBI Taxonomy" id="2763066"/>
    <lineage>
        <taxon>Bacteria</taxon>
        <taxon>Bacillati</taxon>
        <taxon>Bacillota</taxon>
        <taxon>Clostridia</taxon>
        <taxon>Eubacteriales</taxon>
        <taxon>Oscillospiraceae</taxon>
        <taxon>Ruminococcus</taxon>
    </lineage>
</organism>
<keyword evidence="2" id="KW-1185">Reference proteome</keyword>
<evidence type="ECO:0000313" key="1">
    <source>
        <dbReference type="EMBL" id="MBC5727782.1"/>
    </source>
</evidence>
<dbReference type="Proteomes" id="UP000636755">
    <property type="component" value="Unassembled WGS sequence"/>
</dbReference>
<reference evidence="1 2" key="1">
    <citation type="submission" date="2020-08" db="EMBL/GenBank/DDBJ databases">
        <title>Genome public.</title>
        <authorList>
            <person name="Liu C."/>
            <person name="Sun Q."/>
        </authorList>
    </citation>
    <scope>NUCLEOTIDE SEQUENCE [LARGE SCALE GENOMIC DNA]</scope>
    <source>
        <strain evidence="1 2">NSJ-71</strain>
    </source>
</reference>
<dbReference type="EMBL" id="JACOPS010000002">
    <property type="protein sequence ID" value="MBC5727782.1"/>
    <property type="molecule type" value="Genomic_DNA"/>
</dbReference>
<gene>
    <name evidence="1" type="ORF">H8R91_04430</name>
</gene>
<sequence length="99" mass="11382">MNFLFLKPISEVIKSELNIDINAEEYKNTVFSVDSIEVEDPENLPFDKTYRGDIMIIKNDNPIHHLLYIVKSHENIPEQSVCQISIDESAQNSIDSETN</sequence>
<evidence type="ECO:0000313" key="2">
    <source>
        <dbReference type="Proteomes" id="UP000636755"/>
    </source>
</evidence>
<proteinExistence type="predicted"/>
<name>A0ABR7HJX1_9FIRM</name>
<dbReference type="RefSeq" id="WP_186935052.1">
    <property type="nucleotide sequence ID" value="NZ_JACOPS010000002.1"/>
</dbReference>
<protein>
    <submittedName>
        <fullName evidence="1">Uncharacterized protein</fullName>
    </submittedName>
</protein>
<comment type="caution">
    <text evidence="1">The sequence shown here is derived from an EMBL/GenBank/DDBJ whole genome shotgun (WGS) entry which is preliminary data.</text>
</comment>
<accession>A0ABR7HJX1</accession>